<gene>
    <name evidence="2" type="ORF">ACFS6H_13315</name>
</gene>
<dbReference type="EMBL" id="JBHUOZ010000003">
    <property type="protein sequence ID" value="MFD2920697.1"/>
    <property type="molecule type" value="Genomic_DNA"/>
</dbReference>
<name>A0ABW6A7G6_9BACT</name>
<evidence type="ECO:0000256" key="1">
    <source>
        <dbReference type="SAM" id="SignalP"/>
    </source>
</evidence>
<protein>
    <recommendedName>
        <fullName evidence="4">DUF4625 domain-containing protein</fullName>
    </recommendedName>
</protein>
<sequence>MKNKLYLLLLLFHMAGMAVYAQVQIQGTLPAVGLVQRNQLWNLVLINGAVGDINGVVELKLRDRSNGLELLTAVTNTITLKKGANTVNINNLSPVQYNYTGMQPDNSLNGLIPVGSYIACYSFVHFVSDYQETLAQECFSFDVEALSPPMLIYPTDSSRLDIAPAQFSWIPPAPANLFQALRYEYLVVEINPGQLAAEAIQENIPLYNTGSLSNNVLSYSAASPAFQKDKWYAWQVIARDGDQYAGKSETWVFSVTKADSIPVKRVESSYMVLTDNVQNIGINTLTDKWLRLNYYSYSGSYKTEIVVVAPSGDVIQREEMVVKYGDNYFDIKLKTDIKKGEVYIIILNGIDNKKYKALFSLTNQK</sequence>
<dbReference type="InterPro" id="IPR013783">
    <property type="entry name" value="Ig-like_fold"/>
</dbReference>
<feature type="chain" id="PRO_5046794536" description="DUF4625 domain-containing protein" evidence="1">
    <location>
        <begin position="22"/>
        <end position="365"/>
    </location>
</feature>
<dbReference type="Proteomes" id="UP001597511">
    <property type="component" value="Unassembled WGS sequence"/>
</dbReference>
<evidence type="ECO:0008006" key="4">
    <source>
        <dbReference type="Google" id="ProtNLM"/>
    </source>
</evidence>
<keyword evidence="3" id="KW-1185">Reference proteome</keyword>
<accession>A0ABW6A7G6</accession>
<proteinExistence type="predicted"/>
<evidence type="ECO:0000313" key="2">
    <source>
        <dbReference type="EMBL" id="MFD2920697.1"/>
    </source>
</evidence>
<keyword evidence="1" id="KW-0732">Signal</keyword>
<dbReference type="RefSeq" id="WP_386099549.1">
    <property type="nucleotide sequence ID" value="NZ_JBHUOZ010000003.1"/>
</dbReference>
<organism evidence="2 3">
    <name type="scientific">Terrimonas rubra</name>
    <dbReference type="NCBI Taxonomy" id="1035890"/>
    <lineage>
        <taxon>Bacteria</taxon>
        <taxon>Pseudomonadati</taxon>
        <taxon>Bacteroidota</taxon>
        <taxon>Chitinophagia</taxon>
        <taxon>Chitinophagales</taxon>
        <taxon>Chitinophagaceae</taxon>
        <taxon>Terrimonas</taxon>
    </lineage>
</organism>
<evidence type="ECO:0000313" key="3">
    <source>
        <dbReference type="Proteomes" id="UP001597511"/>
    </source>
</evidence>
<reference evidence="3" key="1">
    <citation type="journal article" date="2019" name="Int. J. Syst. Evol. Microbiol.">
        <title>The Global Catalogue of Microorganisms (GCM) 10K type strain sequencing project: providing services to taxonomists for standard genome sequencing and annotation.</title>
        <authorList>
            <consortium name="The Broad Institute Genomics Platform"/>
            <consortium name="The Broad Institute Genome Sequencing Center for Infectious Disease"/>
            <person name="Wu L."/>
            <person name="Ma J."/>
        </authorList>
    </citation>
    <scope>NUCLEOTIDE SEQUENCE [LARGE SCALE GENOMIC DNA]</scope>
    <source>
        <strain evidence="3">KCTC 23299</strain>
    </source>
</reference>
<comment type="caution">
    <text evidence="2">The sequence shown here is derived from an EMBL/GenBank/DDBJ whole genome shotgun (WGS) entry which is preliminary data.</text>
</comment>
<feature type="signal peptide" evidence="1">
    <location>
        <begin position="1"/>
        <end position="21"/>
    </location>
</feature>
<dbReference type="Gene3D" id="2.60.40.10">
    <property type="entry name" value="Immunoglobulins"/>
    <property type="match status" value="1"/>
</dbReference>